<organism evidence="1 2">
    <name type="scientific">Ensete ventricosum</name>
    <name type="common">Abyssinian banana</name>
    <name type="synonym">Musa ensete</name>
    <dbReference type="NCBI Taxonomy" id="4639"/>
    <lineage>
        <taxon>Eukaryota</taxon>
        <taxon>Viridiplantae</taxon>
        <taxon>Streptophyta</taxon>
        <taxon>Embryophyta</taxon>
        <taxon>Tracheophyta</taxon>
        <taxon>Spermatophyta</taxon>
        <taxon>Magnoliopsida</taxon>
        <taxon>Liliopsida</taxon>
        <taxon>Zingiberales</taxon>
        <taxon>Musaceae</taxon>
        <taxon>Ensete</taxon>
    </lineage>
</organism>
<name>A0A426Y9L7_ENSVE</name>
<protein>
    <submittedName>
        <fullName evidence="1">Uncharacterized protein</fullName>
    </submittedName>
</protein>
<sequence>MLLSSTLLYLGSPMLISSPSSPIRTPSSRSMRLSLGCFAMHRTYNLYPRGALHCQAEHLKLRLVCKRWQCLLTGNCYNSFITSRQRTQPLPLLRPLLLLYTLGARGEQVQPHNRGHRRSGIPASRSITTPRFSALCNLAKAPSAVRLRVRCDLAVIPVLSFSEERVGEVSLDLKSAPSETARAVIHRGLVTEQQNQRRGTASILTTADLGYFTALQGATIRSQPLFFSSLRSCSRISISSTKQSILSSVFINTKLEVFGY</sequence>
<gene>
    <name evidence="1" type="ORF">B296_00029191</name>
</gene>
<proteinExistence type="predicted"/>
<dbReference type="AlphaFoldDB" id="A0A426Y9L7"/>
<evidence type="ECO:0000313" key="1">
    <source>
        <dbReference type="EMBL" id="RRT48424.1"/>
    </source>
</evidence>
<dbReference type="EMBL" id="AMZH03013960">
    <property type="protein sequence ID" value="RRT48424.1"/>
    <property type="molecule type" value="Genomic_DNA"/>
</dbReference>
<reference evidence="1 2" key="1">
    <citation type="journal article" date="2014" name="Agronomy (Basel)">
        <title>A Draft Genome Sequence for Ensete ventricosum, the Drought-Tolerant Tree Against Hunger.</title>
        <authorList>
            <person name="Harrison J."/>
            <person name="Moore K.A."/>
            <person name="Paszkiewicz K."/>
            <person name="Jones T."/>
            <person name="Grant M."/>
            <person name="Ambacheew D."/>
            <person name="Muzemil S."/>
            <person name="Studholme D.J."/>
        </authorList>
    </citation>
    <scope>NUCLEOTIDE SEQUENCE [LARGE SCALE GENOMIC DNA]</scope>
</reference>
<evidence type="ECO:0000313" key="2">
    <source>
        <dbReference type="Proteomes" id="UP000287651"/>
    </source>
</evidence>
<accession>A0A426Y9L7</accession>
<comment type="caution">
    <text evidence="1">The sequence shown here is derived from an EMBL/GenBank/DDBJ whole genome shotgun (WGS) entry which is preliminary data.</text>
</comment>
<dbReference type="Proteomes" id="UP000287651">
    <property type="component" value="Unassembled WGS sequence"/>
</dbReference>